<dbReference type="InterPro" id="IPR005031">
    <property type="entry name" value="COQ10_START"/>
</dbReference>
<evidence type="ECO:0000256" key="1">
    <source>
        <dbReference type="ARBA" id="ARBA00006885"/>
    </source>
</evidence>
<dbReference type="CDD" id="cd07813">
    <property type="entry name" value="COQ10p_like"/>
    <property type="match status" value="1"/>
</dbReference>
<comment type="subunit">
    <text evidence="2">Interacts with coenzyme Q.</text>
</comment>
<comment type="function">
    <text evidence="3">Required for the function of coenzyme Q in the respiratory chain. May serve as a chaperone or may be involved in the transport of Q6 from its site of synthesis to the catalytic sites of the respiratory complexes.</text>
</comment>
<dbReference type="Proteomes" id="UP000285301">
    <property type="component" value="Unassembled WGS sequence"/>
</dbReference>
<dbReference type="SUPFAM" id="SSF55961">
    <property type="entry name" value="Bet v1-like"/>
    <property type="match status" value="1"/>
</dbReference>
<dbReference type="Pfam" id="PF03364">
    <property type="entry name" value="Polyketide_cyc"/>
    <property type="match status" value="1"/>
</dbReference>
<evidence type="ECO:0000313" key="6">
    <source>
        <dbReference type="Proteomes" id="UP000285301"/>
    </source>
</evidence>
<reference evidence="5 6" key="1">
    <citation type="journal article" date="2018" name="Gigascience">
        <title>Genomes of trombidid mites reveal novel predicted allergens and laterally-transferred genes associated with secondary metabolism.</title>
        <authorList>
            <person name="Dong X."/>
            <person name="Chaisiri K."/>
            <person name="Xia D."/>
            <person name="Armstrong S.D."/>
            <person name="Fang Y."/>
            <person name="Donnelly M.J."/>
            <person name="Kadowaki T."/>
            <person name="McGarry J.W."/>
            <person name="Darby A.C."/>
            <person name="Makepeace B.L."/>
        </authorList>
    </citation>
    <scope>NUCLEOTIDE SEQUENCE [LARGE SCALE GENOMIC DNA]</scope>
    <source>
        <strain evidence="5">UoL-WK</strain>
    </source>
</reference>
<dbReference type="OrthoDB" id="292693at2759"/>
<accession>A0A443R857</accession>
<dbReference type="GO" id="GO:0048039">
    <property type="term" value="F:ubiquinone binding"/>
    <property type="evidence" value="ECO:0007669"/>
    <property type="project" value="InterPro"/>
</dbReference>
<dbReference type="AlphaFoldDB" id="A0A443R857"/>
<dbReference type="STRING" id="1965070.A0A443R857"/>
<dbReference type="InterPro" id="IPR044996">
    <property type="entry name" value="COQ10-like"/>
</dbReference>
<evidence type="ECO:0000313" key="5">
    <source>
        <dbReference type="EMBL" id="RWS11449.1"/>
    </source>
</evidence>
<dbReference type="GO" id="GO:0005739">
    <property type="term" value="C:mitochondrion"/>
    <property type="evidence" value="ECO:0007669"/>
    <property type="project" value="TreeGrafter"/>
</dbReference>
<comment type="caution">
    <text evidence="5">The sequence shown here is derived from an EMBL/GenBank/DDBJ whole genome shotgun (WGS) entry which is preliminary data.</text>
</comment>
<organism evidence="5 6">
    <name type="scientific">Dinothrombium tinctorium</name>
    <dbReference type="NCBI Taxonomy" id="1965070"/>
    <lineage>
        <taxon>Eukaryota</taxon>
        <taxon>Metazoa</taxon>
        <taxon>Ecdysozoa</taxon>
        <taxon>Arthropoda</taxon>
        <taxon>Chelicerata</taxon>
        <taxon>Arachnida</taxon>
        <taxon>Acari</taxon>
        <taxon>Acariformes</taxon>
        <taxon>Trombidiformes</taxon>
        <taxon>Prostigmata</taxon>
        <taxon>Anystina</taxon>
        <taxon>Parasitengona</taxon>
        <taxon>Trombidioidea</taxon>
        <taxon>Trombidiidae</taxon>
        <taxon>Dinothrombium</taxon>
    </lineage>
</organism>
<dbReference type="PANTHER" id="PTHR12901">
    <property type="entry name" value="SPERM PROTEIN HOMOLOG"/>
    <property type="match status" value="1"/>
</dbReference>
<proteinExistence type="inferred from homology"/>
<keyword evidence="6" id="KW-1185">Reference proteome</keyword>
<dbReference type="GO" id="GO:0045333">
    <property type="term" value="P:cellular respiration"/>
    <property type="evidence" value="ECO:0007669"/>
    <property type="project" value="InterPro"/>
</dbReference>
<evidence type="ECO:0000256" key="3">
    <source>
        <dbReference type="ARBA" id="ARBA00024947"/>
    </source>
</evidence>
<comment type="similarity">
    <text evidence="1">Belongs to the COQ10 family.</text>
</comment>
<evidence type="ECO:0000259" key="4">
    <source>
        <dbReference type="Pfam" id="PF03364"/>
    </source>
</evidence>
<dbReference type="InterPro" id="IPR023393">
    <property type="entry name" value="START-like_dom_sf"/>
</dbReference>
<gene>
    <name evidence="5" type="ORF">B4U79_09270</name>
</gene>
<name>A0A443R857_9ACAR</name>
<evidence type="ECO:0000256" key="2">
    <source>
        <dbReference type="ARBA" id="ARBA00011814"/>
    </source>
</evidence>
<dbReference type="PANTHER" id="PTHR12901:SF10">
    <property type="entry name" value="COENZYME Q-BINDING PROTEIN COQ10, MITOCHONDRIAL"/>
    <property type="match status" value="1"/>
</dbReference>
<dbReference type="Gene3D" id="3.30.530.20">
    <property type="match status" value="1"/>
</dbReference>
<feature type="domain" description="Coenzyme Q-binding protein COQ10 START" evidence="4">
    <location>
        <begin position="55"/>
        <end position="183"/>
    </location>
</feature>
<protein>
    <submittedName>
        <fullName evidence="5">Coenzyme Q-binding protein COQ10 B: mitochondrial-like isoform X3</fullName>
    </submittedName>
</protein>
<dbReference type="EMBL" id="NCKU01001698">
    <property type="protein sequence ID" value="RWS11449.1"/>
    <property type="molecule type" value="Genomic_DNA"/>
</dbReference>
<sequence length="203" mass="23642">MRMAAVTCILRPLFSDQYMSTAVTALCICRRTLFGFPEKPFNSRRKQYYERRILGYSKEMLFDVVARVEDYNQFLPACIRSEITFRGPDFVKAELEIGFPPMIVESYTSHVTLKKPTLVKANCFDGRLFRHLATEWKFSDGLSNNSKSCTLEFKLDFEFRSELYSRLVNSVFDELVRQTVNAFLRRVEHLHGRPSHASLIADK</sequence>